<dbReference type="Proteomes" id="UP000198638">
    <property type="component" value="Unassembled WGS sequence"/>
</dbReference>
<proteinExistence type="predicted"/>
<protein>
    <submittedName>
        <fullName evidence="2">Saccharopine dehydrogenase NADP binding domain-containing protein</fullName>
    </submittedName>
</protein>
<reference evidence="3" key="1">
    <citation type="submission" date="2016-10" db="EMBL/GenBank/DDBJ databases">
        <authorList>
            <person name="Varghese N."/>
            <person name="Submissions S."/>
        </authorList>
    </citation>
    <scope>NUCLEOTIDE SEQUENCE [LARGE SCALE GENOMIC DNA]</scope>
    <source>
        <strain evidence="3">LMG 24000</strain>
    </source>
</reference>
<evidence type="ECO:0000313" key="2">
    <source>
        <dbReference type="EMBL" id="SEB17773.1"/>
    </source>
</evidence>
<dbReference type="STRING" id="83784.SAMN05192564_107336"/>
<dbReference type="PANTHER" id="PTHR43781">
    <property type="entry name" value="SACCHAROPINE DEHYDROGENASE"/>
    <property type="match status" value="1"/>
</dbReference>
<dbReference type="Gene3D" id="3.40.50.720">
    <property type="entry name" value="NAD(P)-binding Rossmann-like Domain"/>
    <property type="match status" value="1"/>
</dbReference>
<dbReference type="AlphaFoldDB" id="A0A1H4H7G6"/>
<gene>
    <name evidence="2" type="ORF">SAMN05192564_107336</name>
</gene>
<dbReference type="InterPro" id="IPR005097">
    <property type="entry name" value="Sacchrp_dh_NADP-bd"/>
</dbReference>
<dbReference type="EMBL" id="FNRQ01000007">
    <property type="protein sequence ID" value="SEB17773.1"/>
    <property type="molecule type" value="Genomic_DNA"/>
</dbReference>
<keyword evidence="3" id="KW-1185">Reference proteome</keyword>
<dbReference type="Pfam" id="PF03435">
    <property type="entry name" value="Sacchrp_dh_NADP"/>
    <property type="match status" value="1"/>
</dbReference>
<evidence type="ECO:0000313" key="3">
    <source>
        <dbReference type="Proteomes" id="UP000198638"/>
    </source>
</evidence>
<evidence type="ECO:0000259" key="1">
    <source>
        <dbReference type="Pfam" id="PF03435"/>
    </source>
</evidence>
<dbReference type="RefSeq" id="WP_090536250.1">
    <property type="nucleotide sequence ID" value="NZ_FNRQ01000007.1"/>
</dbReference>
<dbReference type="InterPro" id="IPR036291">
    <property type="entry name" value="NAD(P)-bd_dom_sf"/>
</dbReference>
<organism evidence="2 3">
    <name type="scientific">Paraburkholderia sartisoli</name>
    <dbReference type="NCBI Taxonomy" id="83784"/>
    <lineage>
        <taxon>Bacteria</taxon>
        <taxon>Pseudomonadati</taxon>
        <taxon>Pseudomonadota</taxon>
        <taxon>Betaproteobacteria</taxon>
        <taxon>Burkholderiales</taxon>
        <taxon>Burkholderiaceae</taxon>
        <taxon>Paraburkholderia</taxon>
    </lineage>
</organism>
<dbReference type="PANTHER" id="PTHR43781:SF1">
    <property type="entry name" value="SACCHAROPINE DEHYDROGENASE"/>
    <property type="match status" value="1"/>
</dbReference>
<sequence length="343" mass="36456">MTSNRTVAVFGAYGHTGRFVVSELVRRGLRPIASGRDVSKLNDVGAACPGLDIRPASVDDPDSLDRALAGASVVINCAGPFARTSGPVIDAALRARIPYLDVAAEIEANLDTFGQYAGRARDAGIVIVPAMAFFGGLGDLLATAAMGDWTDADEICIAYGLSSWRPTHGTRVTGQVSRQRRDGRRIVFTKGQMVFRTDAAPLDEWAFPAPLGRQPVIGEFTMADTVTIARHLRTPEIRSYMTAAAVKDLSDPNPSPPVAVDGSGRSAQTFLVEVVVRSGGNERRLAASGQDIYAISAPLVVEAATRVVNGLVHGTGVLTAGEAFDARDFLESLGQQHLSLRWR</sequence>
<accession>A0A1H4H7G6</accession>
<dbReference type="OrthoDB" id="4420885at2"/>
<feature type="domain" description="Saccharopine dehydrogenase NADP binding" evidence="1">
    <location>
        <begin position="7"/>
        <end position="128"/>
    </location>
</feature>
<dbReference type="SUPFAM" id="SSF51735">
    <property type="entry name" value="NAD(P)-binding Rossmann-fold domains"/>
    <property type="match status" value="1"/>
</dbReference>
<name>A0A1H4H7G6_9BURK</name>